<dbReference type="AlphaFoldDB" id="A0A645IZ25"/>
<accession>A0A645IZ25</accession>
<dbReference type="EMBL" id="VSSQ01125252">
    <property type="protein sequence ID" value="MPN55709.1"/>
    <property type="molecule type" value="Genomic_DNA"/>
</dbReference>
<evidence type="ECO:0000313" key="1">
    <source>
        <dbReference type="EMBL" id="MPN55709.1"/>
    </source>
</evidence>
<reference evidence="1" key="1">
    <citation type="submission" date="2019-08" db="EMBL/GenBank/DDBJ databases">
        <authorList>
            <person name="Kucharzyk K."/>
            <person name="Murdoch R.W."/>
            <person name="Higgins S."/>
            <person name="Loffler F."/>
        </authorList>
    </citation>
    <scope>NUCLEOTIDE SEQUENCE</scope>
</reference>
<name>A0A645IZ25_9ZZZZ</name>
<sequence length="97" mass="10366">MSVHEQQISFVPMREKREKATVVIAGGIQVGREPGVLPQTGLACRVTGEAEGIPQIEKIRRISDPSGRVVDIFILDNMQDITGGMAHPMSVGGITVG</sequence>
<gene>
    <name evidence="1" type="ORF">SDC9_203393</name>
</gene>
<comment type="caution">
    <text evidence="1">The sequence shown here is derived from an EMBL/GenBank/DDBJ whole genome shotgun (WGS) entry which is preliminary data.</text>
</comment>
<organism evidence="1">
    <name type="scientific">bioreactor metagenome</name>
    <dbReference type="NCBI Taxonomy" id="1076179"/>
    <lineage>
        <taxon>unclassified sequences</taxon>
        <taxon>metagenomes</taxon>
        <taxon>ecological metagenomes</taxon>
    </lineage>
</organism>
<proteinExistence type="predicted"/>
<protein>
    <submittedName>
        <fullName evidence="1">Uncharacterized protein</fullName>
    </submittedName>
</protein>